<protein>
    <submittedName>
        <fullName evidence="1">Acetylxylan esterase</fullName>
    </submittedName>
</protein>
<proteinExistence type="predicted"/>
<reference evidence="1" key="1">
    <citation type="submission" date="2019-04" db="EMBL/GenBank/DDBJ databases">
        <title>Microbes associate with the intestines of laboratory mice.</title>
        <authorList>
            <person name="Navarre W."/>
            <person name="Wong E."/>
            <person name="Huang K."/>
            <person name="Tropini C."/>
            <person name="Ng K."/>
            <person name="Yu B."/>
        </authorList>
    </citation>
    <scope>NUCLEOTIDE SEQUENCE</scope>
    <source>
        <strain evidence="1">NM73_A23</strain>
    </source>
</reference>
<organism evidence="1 2">
    <name type="scientific">Palleniella muris</name>
    <dbReference type="NCBI Taxonomy" id="3038145"/>
    <lineage>
        <taxon>Bacteria</taxon>
        <taxon>Pseudomonadati</taxon>
        <taxon>Bacteroidota</taxon>
        <taxon>Bacteroidia</taxon>
        <taxon>Bacteroidales</taxon>
        <taxon>Prevotellaceae</taxon>
        <taxon>Palleniella</taxon>
    </lineage>
</organism>
<dbReference type="EMBL" id="SRZC01000004">
    <property type="protein sequence ID" value="TGX83354.1"/>
    <property type="molecule type" value="Genomic_DNA"/>
</dbReference>
<evidence type="ECO:0000313" key="1">
    <source>
        <dbReference type="EMBL" id="TGX83354.1"/>
    </source>
</evidence>
<gene>
    <name evidence="1" type="ORF">E5358_03630</name>
</gene>
<keyword evidence="2" id="KW-1185">Reference proteome</keyword>
<comment type="caution">
    <text evidence="1">The sequence shown here is derived from an EMBL/GenBank/DDBJ whole genome shotgun (WGS) entry which is preliminary data.</text>
</comment>
<evidence type="ECO:0000313" key="2">
    <source>
        <dbReference type="Proteomes" id="UP000308886"/>
    </source>
</evidence>
<sequence>MRKLILALLLIACTLNIAAENYPYRSDYLWVTVPNHADWLYECGENATIEVQFYKYGIPRDGQISWKLSNDMLQTDKQGTATLKNGRCNINIGSRKIPGFRDLNLAVNIDGTTYVHHIKVGFSVNKITPYTKEPSDFVSFWDAQKKSLKQTLSYTRERAEEYCTDKILCDLIKLKVDNKHSVYAYLTYPRNMKQGNHPICICPPGAGIKTIKEPLRHKYYAENGFLRLEMEIHGIDPRTPEKTFREIQSAFQTDGNNYLDNGLDNRDNYYMRHVYLALIRATDFMTSLPEWDGKNVAFQGGSQGGALAMVAAGIDNRVTQCVANHPALSDMAGYAEEGRTGGYPHFKKAKGMLTPEKIKVMAYYDVVNFARHITCPTYMTWGYNDNTCPPTTSYAVYNVLKCEKEALITPVNEHWTSDATEYGHMKWIQRHLK</sequence>
<dbReference type="Proteomes" id="UP000308886">
    <property type="component" value="Unassembled WGS sequence"/>
</dbReference>
<name>A0AC61QT46_9BACT</name>
<accession>A0AC61QT46</accession>